<evidence type="ECO:0000313" key="2">
    <source>
        <dbReference type="Proteomes" id="UP000607653"/>
    </source>
</evidence>
<comment type="caution">
    <text evidence="1">The sequence shown here is derived from an EMBL/GenBank/DDBJ whole genome shotgun (WGS) entry which is preliminary data.</text>
</comment>
<evidence type="ECO:0000313" key="1">
    <source>
        <dbReference type="EMBL" id="DAD40305.1"/>
    </source>
</evidence>
<organism evidence="1 2">
    <name type="scientific">Nelumbo nucifera</name>
    <name type="common">Sacred lotus</name>
    <dbReference type="NCBI Taxonomy" id="4432"/>
    <lineage>
        <taxon>Eukaryota</taxon>
        <taxon>Viridiplantae</taxon>
        <taxon>Streptophyta</taxon>
        <taxon>Embryophyta</taxon>
        <taxon>Tracheophyta</taxon>
        <taxon>Spermatophyta</taxon>
        <taxon>Magnoliopsida</taxon>
        <taxon>Proteales</taxon>
        <taxon>Nelumbonaceae</taxon>
        <taxon>Nelumbo</taxon>
    </lineage>
</organism>
<reference evidence="1 2" key="1">
    <citation type="journal article" date="2020" name="Mol. Biol. Evol.">
        <title>Distinct Expression and Methylation Patterns for Genes with Different Fates following a Single Whole-Genome Duplication in Flowering Plants.</title>
        <authorList>
            <person name="Shi T."/>
            <person name="Rahmani R.S."/>
            <person name="Gugger P.F."/>
            <person name="Wang M."/>
            <person name="Li H."/>
            <person name="Zhang Y."/>
            <person name="Li Z."/>
            <person name="Wang Q."/>
            <person name="Van de Peer Y."/>
            <person name="Marchal K."/>
            <person name="Chen J."/>
        </authorList>
    </citation>
    <scope>NUCLEOTIDE SEQUENCE [LARGE SCALE GENOMIC DNA]</scope>
    <source>
        <tissue evidence="1">Leaf</tissue>
    </source>
</reference>
<proteinExistence type="predicted"/>
<protein>
    <submittedName>
        <fullName evidence="1">Uncharacterized protein</fullName>
    </submittedName>
</protein>
<dbReference type="EMBL" id="DUZY01000005">
    <property type="protein sequence ID" value="DAD40305.1"/>
    <property type="molecule type" value="Genomic_DNA"/>
</dbReference>
<keyword evidence="2" id="KW-1185">Reference proteome</keyword>
<dbReference type="Proteomes" id="UP000607653">
    <property type="component" value="Unassembled WGS sequence"/>
</dbReference>
<sequence>MARSERSVTLSAVSATEPTSLCLSSTSLFAPVGADRRQFALPPQPAMSATVCFRKQHLST</sequence>
<dbReference type="AlphaFoldDB" id="A0A822ZA36"/>
<accession>A0A822ZA36</accession>
<gene>
    <name evidence="1" type="ORF">HUJ06_014628</name>
</gene>
<name>A0A822ZA36_NELNU</name>